<dbReference type="Proteomes" id="UP000308267">
    <property type="component" value="Unassembled WGS sequence"/>
</dbReference>
<keyword evidence="4" id="KW-1185">Reference proteome</keyword>
<dbReference type="GO" id="GO:0036503">
    <property type="term" value="P:ERAD pathway"/>
    <property type="evidence" value="ECO:0007669"/>
    <property type="project" value="TreeGrafter"/>
</dbReference>
<dbReference type="EMBL" id="SJOL01007377">
    <property type="protein sequence ID" value="TGZ62859.1"/>
    <property type="molecule type" value="Genomic_DNA"/>
</dbReference>
<dbReference type="GO" id="GO:0031625">
    <property type="term" value="F:ubiquitin protein ligase binding"/>
    <property type="evidence" value="ECO:0007669"/>
    <property type="project" value="TreeGrafter"/>
</dbReference>
<dbReference type="OrthoDB" id="5920264at2759"/>
<sequence>MNWTLVSPFNQLQLTNSWRKCTGTYCGHMENGTECGSCPWGTRVDVNDNRDSLCSMCTITPSLHGWMYLGFTVMMPMVFFLFNFPSSPLLSSVTHSTCPNNPESSSSNRNMPTAIVQSPILLQDQSSCVNPARTCKYLSWGLVYFALHCLSAFVTILLFPPLGSLNLYSCVPQKLEDFYAPFLIVYGCPSEVVFPYLSLPLAYFAFSIFGCVLFYLAILLTPSDSVDLSKWLHVTQLSLYAYPVLGLVVFIFGGVLYYSYPYVILILAVIHSVYRFPAIFDYCAPTTNGSVLPVCHPLVVIRSLFCVPEPALALTLLVSLFCFGYSLVSLDISTVWVFVFTFVPFLFYLLTLPFTHPFATSDGEERLQLALMRHNGTDSFVVSGHHRKQDVSQERATQPDSTNG</sequence>
<feature type="transmembrane region" description="Helical" evidence="2">
    <location>
        <begin position="65"/>
        <end position="84"/>
    </location>
</feature>
<keyword evidence="2" id="KW-0472">Membrane</keyword>
<protein>
    <recommendedName>
        <fullName evidence="5">JNK1/MAPK8-associated membrane protein</fullName>
    </recommendedName>
</protein>
<dbReference type="AlphaFoldDB" id="A0A4S2LNU4"/>
<dbReference type="Pfam" id="PF05571">
    <property type="entry name" value="JAMP"/>
    <property type="match status" value="2"/>
</dbReference>
<dbReference type="PANTHER" id="PTHR12740:SF4">
    <property type="entry name" value="JNK1_MAPK8-ASSOCIATED MEMBRANE PROTEIN"/>
    <property type="match status" value="1"/>
</dbReference>
<evidence type="ECO:0000313" key="3">
    <source>
        <dbReference type="EMBL" id="TGZ62859.1"/>
    </source>
</evidence>
<dbReference type="PANTHER" id="PTHR12740">
    <property type="entry name" value="JNK1/MAPK8-ASSOCIATED MEMBRANE PROTEIN"/>
    <property type="match status" value="1"/>
</dbReference>
<keyword evidence="2" id="KW-1133">Transmembrane helix</keyword>
<dbReference type="GO" id="GO:0016020">
    <property type="term" value="C:membrane"/>
    <property type="evidence" value="ECO:0007669"/>
    <property type="project" value="InterPro"/>
</dbReference>
<gene>
    <name evidence="3" type="ORF">CRM22_007214</name>
</gene>
<organism evidence="3 4">
    <name type="scientific">Opisthorchis felineus</name>
    <dbReference type="NCBI Taxonomy" id="147828"/>
    <lineage>
        <taxon>Eukaryota</taxon>
        <taxon>Metazoa</taxon>
        <taxon>Spiralia</taxon>
        <taxon>Lophotrochozoa</taxon>
        <taxon>Platyhelminthes</taxon>
        <taxon>Trematoda</taxon>
        <taxon>Digenea</taxon>
        <taxon>Opisthorchiida</taxon>
        <taxon>Opisthorchiata</taxon>
        <taxon>Opisthorchiidae</taxon>
        <taxon>Opisthorchis</taxon>
    </lineage>
</organism>
<evidence type="ECO:0008006" key="5">
    <source>
        <dbReference type="Google" id="ProtNLM"/>
    </source>
</evidence>
<evidence type="ECO:0000256" key="1">
    <source>
        <dbReference type="SAM" id="MobiDB-lite"/>
    </source>
</evidence>
<feature type="transmembrane region" description="Helical" evidence="2">
    <location>
        <begin position="334"/>
        <end position="352"/>
    </location>
</feature>
<feature type="transmembrane region" description="Helical" evidence="2">
    <location>
        <begin position="311"/>
        <end position="328"/>
    </location>
</feature>
<dbReference type="GO" id="GO:0006986">
    <property type="term" value="P:response to unfolded protein"/>
    <property type="evidence" value="ECO:0007669"/>
    <property type="project" value="InterPro"/>
</dbReference>
<feature type="region of interest" description="Disordered" evidence="1">
    <location>
        <begin position="384"/>
        <end position="404"/>
    </location>
</feature>
<dbReference type="InterPro" id="IPR008485">
    <property type="entry name" value="JAMP"/>
</dbReference>
<feature type="transmembrane region" description="Helical" evidence="2">
    <location>
        <begin position="178"/>
        <end position="194"/>
    </location>
</feature>
<comment type="caution">
    <text evidence="3">The sequence shown here is derived from an EMBL/GenBank/DDBJ whole genome shotgun (WGS) entry which is preliminary data.</text>
</comment>
<dbReference type="EMBL" id="SJOL01007377">
    <property type="protein sequence ID" value="TGZ62860.1"/>
    <property type="molecule type" value="Genomic_DNA"/>
</dbReference>
<feature type="transmembrane region" description="Helical" evidence="2">
    <location>
        <begin position="201"/>
        <end position="220"/>
    </location>
</feature>
<name>A0A4S2LNU4_OPIFE</name>
<feature type="transmembrane region" description="Helical" evidence="2">
    <location>
        <begin position="137"/>
        <end position="158"/>
    </location>
</feature>
<feature type="compositionally biased region" description="Polar residues" evidence="1">
    <location>
        <begin position="394"/>
        <end position="404"/>
    </location>
</feature>
<accession>A0A4S2LNU4</accession>
<feature type="transmembrane region" description="Helical" evidence="2">
    <location>
        <begin position="240"/>
        <end position="270"/>
    </location>
</feature>
<keyword evidence="2" id="KW-0812">Transmembrane</keyword>
<evidence type="ECO:0000256" key="2">
    <source>
        <dbReference type="SAM" id="Phobius"/>
    </source>
</evidence>
<proteinExistence type="predicted"/>
<reference evidence="3 4" key="1">
    <citation type="journal article" date="2019" name="BMC Genomics">
        <title>New insights from Opisthorchis felineus genome: update on genomics of the epidemiologically important liver flukes.</title>
        <authorList>
            <person name="Ershov N.I."/>
            <person name="Mordvinov V.A."/>
            <person name="Prokhortchouk E.B."/>
            <person name="Pakharukova M.Y."/>
            <person name="Gunbin K.V."/>
            <person name="Ustyantsev K."/>
            <person name="Genaev M.A."/>
            <person name="Blinov A.G."/>
            <person name="Mazur A."/>
            <person name="Boulygina E."/>
            <person name="Tsygankova S."/>
            <person name="Khrameeva E."/>
            <person name="Chekanov N."/>
            <person name="Fan G."/>
            <person name="Xiao A."/>
            <person name="Zhang H."/>
            <person name="Xu X."/>
            <person name="Yang H."/>
            <person name="Solovyev V."/>
            <person name="Lee S.M."/>
            <person name="Liu X."/>
            <person name="Afonnikov D.A."/>
            <person name="Skryabin K.G."/>
        </authorList>
    </citation>
    <scope>NUCLEOTIDE SEQUENCE [LARGE SCALE GENOMIC DNA]</scope>
    <source>
        <strain evidence="3">AK-0245</strain>
        <tissue evidence="3">Whole organism</tissue>
    </source>
</reference>
<evidence type="ECO:0000313" key="4">
    <source>
        <dbReference type="Proteomes" id="UP000308267"/>
    </source>
</evidence>